<dbReference type="RefSeq" id="XP_043041382.1">
    <property type="nucleotide sequence ID" value="XM_043179097.1"/>
</dbReference>
<evidence type="ECO:0000313" key="2">
    <source>
        <dbReference type="EMBL" id="KAG7447882.1"/>
    </source>
</evidence>
<evidence type="ECO:0000313" key="3">
    <source>
        <dbReference type="Proteomes" id="UP000812287"/>
    </source>
</evidence>
<dbReference type="AlphaFoldDB" id="A0A9P7VWL0"/>
<dbReference type="GeneID" id="66101391"/>
<gene>
    <name evidence="2" type="ORF">BT62DRAFT_1075194</name>
</gene>
<sequence>MTIKIIFRLAHVKEVRLRVDVAAGNSLSNDPATIEASTPHGEHEPRIWADAVKDGRMKAGPSDQNAPSKAKNSAFPAPQKGELIPPVRDACVPECFYVEPSIASLFGTTERSDTNFSVKPMFPREQGIIDCGLSIASTEAVCMLGCPHMMGYLNKGRISQAAPHVKEI</sequence>
<name>A0A9P7VWL0_9AGAR</name>
<protein>
    <submittedName>
        <fullName evidence="2">Uncharacterized protein</fullName>
    </submittedName>
</protein>
<evidence type="ECO:0000256" key="1">
    <source>
        <dbReference type="SAM" id="MobiDB-lite"/>
    </source>
</evidence>
<proteinExistence type="predicted"/>
<dbReference type="EMBL" id="MU250531">
    <property type="protein sequence ID" value="KAG7447882.1"/>
    <property type="molecule type" value="Genomic_DNA"/>
</dbReference>
<feature type="compositionally biased region" description="Polar residues" evidence="1">
    <location>
        <begin position="62"/>
        <end position="71"/>
    </location>
</feature>
<accession>A0A9P7VWL0</accession>
<feature type="region of interest" description="Disordered" evidence="1">
    <location>
        <begin position="56"/>
        <end position="81"/>
    </location>
</feature>
<dbReference type="Proteomes" id="UP000812287">
    <property type="component" value="Unassembled WGS sequence"/>
</dbReference>
<comment type="caution">
    <text evidence="2">The sequence shown here is derived from an EMBL/GenBank/DDBJ whole genome shotgun (WGS) entry which is preliminary data.</text>
</comment>
<keyword evidence="3" id="KW-1185">Reference proteome</keyword>
<organism evidence="2 3">
    <name type="scientific">Guyanagaster necrorhizus</name>
    <dbReference type="NCBI Taxonomy" id="856835"/>
    <lineage>
        <taxon>Eukaryota</taxon>
        <taxon>Fungi</taxon>
        <taxon>Dikarya</taxon>
        <taxon>Basidiomycota</taxon>
        <taxon>Agaricomycotina</taxon>
        <taxon>Agaricomycetes</taxon>
        <taxon>Agaricomycetidae</taxon>
        <taxon>Agaricales</taxon>
        <taxon>Marasmiineae</taxon>
        <taxon>Physalacriaceae</taxon>
        <taxon>Guyanagaster</taxon>
    </lineage>
</organism>
<reference evidence="2" key="1">
    <citation type="submission" date="2020-11" db="EMBL/GenBank/DDBJ databases">
        <title>Adaptations for nitrogen fixation in a non-lichenized fungal sporocarp promotes dispersal by wood-feeding termites.</title>
        <authorList>
            <consortium name="DOE Joint Genome Institute"/>
            <person name="Koch R.A."/>
            <person name="Yoon G."/>
            <person name="Arayal U."/>
            <person name="Lail K."/>
            <person name="Amirebrahimi M."/>
            <person name="Labutti K."/>
            <person name="Lipzen A."/>
            <person name="Riley R."/>
            <person name="Barry K."/>
            <person name="Henrissat B."/>
            <person name="Grigoriev I.V."/>
            <person name="Herr J.R."/>
            <person name="Aime M.C."/>
        </authorList>
    </citation>
    <scope>NUCLEOTIDE SEQUENCE</scope>
    <source>
        <strain evidence="2">MCA 3950</strain>
    </source>
</reference>